<dbReference type="Proteomes" id="UP000181917">
    <property type="component" value="Unassembled WGS sequence"/>
</dbReference>
<gene>
    <name evidence="2" type="ORF">SAMN04489742_4552</name>
</gene>
<evidence type="ECO:0000313" key="2">
    <source>
        <dbReference type="EMBL" id="SDR20076.1"/>
    </source>
</evidence>
<protein>
    <submittedName>
        <fullName evidence="2">Uncharacterized protein</fullName>
    </submittedName>
</protein>
<feature type="transmembrane region" description="Helical" evidence="1">
    <location>
        <begin position="34"/>
        <end position="59"/>
    </location>
</feature>
<reference evidence="2 3" key="1">
    <citation type="submission" date="2016-10" db="EMBL/GenBank/DDBJ databases">
        <authorList>
            <person name="de Groot N.N."/>
        </authorList>
    </citation>
    <scope>NUCLEOTIDE SEQUENCE [LARGE SCALE GENOMIC DNA]</scope>
    <source>
        <strain evidence="2 3">DSM 20117</strain>
    </source>
</reference>
<proteinExistence type="predicted"/>
<sequence>MVVDGFFIAGAVVCLLAALVCIVAAVIKQPPNDITILSVAAVELFLLVYGIAAVARQAAGEAVAGEVWEFWGYWITALLVPVAAFWWSILERTRWSNLILGAVGLTIFVMLVRMEQIWDGALAV</sequence>
<dbReference type="STRING" id="37928.SAMN04489742_4552"/>
<accession>A0A1H1H4S2</accession>
<keyword evidence="1" id="KW-0472">Membrane</keyword>
<feature type="transmembrane region" description="Helical" evidence="1">
    <location>
        <begin position="97"/>
        <end position="114"/>
    </location>
</feature>
<dbReference type="KEGG" id="acry:AC20117_16645"/>
<evidence type="ECO:0000256" key="1">
    <source>
        <dbReference type="SAM" id="Phobius"/>
    </source>
</evidence>
<feature type="transmembrane region" description="Helical" evidence="1">
    <location>
        <begin position="6"/>
        <end position="27"/>
    </location>
</feature>
<dbReference type="OrthoDB" id="5197832at2"/>
<dbReference type="AlphaFoldDB" id="A0A1H1H4S2"/>
<name>A0A1H1H4S2_9MICC</name>
<dbReference type="RefSeq" id="WP_074702716.1">
    <property type="nucleotide sequence ID" value="NZ_CP018863.1"/>
</dbReference>
<keyword evidence="1" id="KW-0812">Transmembrane</keyword>
<keyword evidence="3" id="KW-1185">Reference proteome</keyword>
<organism evidence="2 3">
    <name type="scientific">Crystallibacter crystallopoietes</name>
    <dbReference type="NCBI Taxonomy" id="37928"/>
    <lineage>
        <taxon>Bacteria</taxon>
        <taxon>Bacillati</taxon>
        <taxon>Actinomycetota</taxon>
        <taxon>Actinomycetes</taxon>
        <taxon>Micrococcales</taxon>
        <taxon>Micrococcaceae</taxon>
        <taxon>Crystallibacter</taxon>
    </lineage>
</organism>
<keyword evidence="1" id="KW-1133">Transmembrane helix</keyword>
<evidence type="ECO:0000313" key="3">
    <source>
        <dbReference type="Proteomes" id="UP000181917"/>
    </source>
</evidence>
<dbReference type="EMBL" id="FNKH01000002">
    <property type="protein sequence ID" value="SDR20076.1"/>
    <property type="molecule type" value="Genomic_DNA"/>
</dbReference>
<feature type="transmembrane region" description="Helical" evidence="1">
    <location>
        <begin position="71"/>
        <end position="90"/>
    </location>
</feature>